<dbReference type="GO" id="GO:0000271">
    <property type="term" value="P:polysaccharide biosynthetic process"/>
    <property type="evidence" value="ECO:0007669"/>
    <property type="project" value="InterPro"/>
</dbReference>
<dbReference type="PANTHER" id="PTHR38459:SF1">
    <property type="entry name" value="PROPHAGE BACTOPRENOL-LINKED GLUCOSE TRANSLOCASE HOMOLOG"/>
    <property type="match status" value="1"/>
</dbReference>
<name>A0A249KAR4_9ACTN</name>
<evidence type="ECO:0000256" key="1">
    <source>
        <dbReference type="ARBA" id="ARBA00004141"/>
    </source>
</evidence>
<evidence type="ECO:0000256" key="5">
    <source>
        <dbReference type="ARBA" id="ARBA00023136"/>
    </source>
</evidence>
<evidence type="ECO:0000259" key="7">
    <source>
        <dbReference type="Pfam" id="PF04138"/>
    </source>
</evidence>
<evidence type="ECO:0000256" key="4">
    <source>
        <dbReference type="ARBA" id="ARBA00022989"/>
    </source>
</evidence>
<organism evidence="8 9">
    <name type="scientific">Candidatus Nanopelagicus hibericus</name>
    <dbReference type="NCBI Taxonomy" id="1884915"/>
    <lineage>
        <taxon>Bacteria</taxon>
        <taxon>Bacillati</taxon>
        <taxon>Actinomycetota</taxon>
        <taxon>Actinomycetes</taxon>
        <taxon>Candidatus Nanopelagicales</taxon>
        <taxon>Candidatus Nanopelagicaceae</taxon>
        <taxon>Candidatus Nanopelagicus</taxon>
    </lineage>
</organism>
<keyword evidence="5 6" id="KW-0472">Membrane</keyword>
<dbReference type="OrthoDB" id="9812049at2"/>
<dbReference type="InterPro" id="IPR051401">
    <property type="entry name" value="GtrA_CellWall_Glycosyl"/>
</dbReference>
<dbReference type="GO" id="GO:0005886">
    <property type="term" value="C:plasma membrane"/>
    <property type="evidence" value="ECO:0007669"/>
    <property type="project" value="TreeGrafter"/>
</dbReference>
<feature type="transmembrane region" description="Helical" evidence="6">
    <location>
        <begin position="82"/>
        <end position="101"/>
    </location>
</feature>
<accession>A0A249KAR4</accession>
<dbReference type="Proteomes" id="UP000217171">
    <property type="component" value="Chromosome"/>
</dbReference>
<evidence type="ECO:0000256" key="2">
    <source>
        <dbReference type="ARBA" id="ARBA00009399"/>
    </source>
</evidence>
<evidence type="ECO:0000256" key="3">
    <source>
        <dbReference type="ARBA" id="ARBA00022692"/>
    </source>
</evidence>
<dbReference type="RefSeq" id="WP_095672778.1">
    <property type="nucleotide sequence ID" value="NZ_CP016771.1"/>
</dbReference>
<feature type="transmembrane region" description="Helical" evidence="6">
    <location>
        <begin position="45"/>
        <end position="62"/>
    </location>
</feature>
<comment type="subcellular location">
    <subcellularLocation>
        <location evidence="1">Membrane</location>
        <topology evidence="1">Multi-pass membrane protein</topology>
    </subcellularLocation>
</comment>
<keyword evidence="4 6" id="KW-1133">Transmembrane helix</keyword>
<feature type="domain" description="GtrA/DPMS transmembrane" evidence="7">
    <location>
        <begin position="19"/>
        <end position="131"/>
    </location>
</feature>
<sequence length="135" mass="15535">MTSKVSVLKAKYFQYSMIRWGMVGITTTLIDYLLFISLYGPISSVFLANLISASVATCINYLTHHRWTFRSEQTHSRSGFRYLINLMFWWLVSTSIIKILLVSGLDPKVAKLVPLLLIVPVNYFVLNHLVFKKKS</sequence>
<feature type="transmembrane region" description="Helical" evidence="6">
    <location>
        <begin position="20"/>
        <end position="39"/>
    </location>
</feature>
<evidence type="ECO:0000313" key="8">
    <source>
        <dbReference type="EMBL" id="ASY13805.1"/>
    </source>
</evidence>
<evidence type="ECO:0000256" key="6">
    <source>
        <dbReference type="SAM" id="Phobius"/>
    </source>
</evidence>
<gene>
    <name evidence="8" type="ORF">B1s21160_05795</name>
</gene>
<reference evidence="8 9" key="1">
    <citation type="submission" date="2016-07" db="EMBL/GenBank/DDBJ databases">
        <title>High microdiversification within the ubiquitous acI lineage of Actinobacteria.</title>
        <authorList>
            <person name="Neuenschwander S.M."/>
            <person name="Salcher M."/>
            <person name="Ghai R."/>
            <person name="Pernthaler J."/>
        </authorList>
    </citation>
    <scope>NUCLEOTIDE SEQUENCE [LARGE SCALE GENOMIC DNA]</scope>
    <source>
        <strain evidence="8">MMS-21-160</strain>
    </source>
</reference>
<dbReference type="EMBL" id="CP016771">
    <property type="protein sequence ID" value="ASY13805.1"/>
    <property type="molecule type" value="Genomic_DNA"/>
</dbReference>
<comment type="similarity">
    <text evidence="2">Belongs to the GtrA family.</text>
</comment>
<keyword evidence="9" id="KW-1185">Reference proteome</keyword>
<dbReference type="KEGG" id="nhi:B1s21160_05795"/>
<proteinExistence type="inferred from homology"/>
<feature type="transmembrane region" description="Helical" evidence="6">
    <location>
        <begin position="113"/>
        <end position="131"/>
    </location>
</feature>
<dbReference type="PANTHER" id="PTHR38459">
    <property type="entry name" value="PROPHAGE BACTOPRENOL-LINKED GLUCOSE TRANSLOCASE HOMOLOG"/>
    <property type="match status" value="1"/>
</dbReference>
<dbReference type="InterPro" id="IPR007267">
    <property type="entry name" value="GtrA_DPMS_TM"/>
</dbReference>
<protein>
    <submittedName>
        <fullName evidence="8">GtrA-like protein</fullName>
    </submittedName>
</protein>
<evidence type="ECO:0000313" key="9">
    <source>
        <dbReference type="Proteomes" id="UP000217171"/>
    </source>
</evidence>
<keyword evidence="3 6" id="KW-0812">Transmembrane</keyword>
<dbReference type="Pfam" id="PF04138">
    <property type="entry name" value="GtrA_DPMS_TM"/>
    <property type="match status" value="1"/>
</dbReference>
<dbReference type="AlphaFoldDB" id="A0A249KAR4"/>